<dbReference type="PRINTS" id="PR00301">
    <property type="entry name" value="HEATSHOCK70"/>
</dbReference>
<evidence type="ECO:0000256" key="2">
    <source>
        <dbReference type="ARBA" id="ARBA00022840"/>
    </source>
</evidence>
<dbReference type="Gene3D" id="2.60.34.10">
    <property type="entry name" value="Substrate Binding Domain Of DNAk, Chain A, domain 1"/>
    <property type="match status" value="1"/>
</dbReference>
<dbReference type="SUPFAM" id="SSF53067">
    <property type="entry name" value="Actin-like ATPase domain"/>
    <property type="match status" value="2"/>
</dbReference>
<gene>
    <name evidence="5" type="ORF">G9H71_01085</name>
</gene>
<dbReference type="RefSeq" id="WP_166276571.1">
    <property type="nucleotide sequence ID" value="NZ_JAANNP010000001.1"/>
</dbReference>
<reference evidence="5 6" key="1">
    <citation type="submission" date="2020-03" db="EMBL/GenBank/DDBJ databases">
        <title>Two novel Motilibacter sp.</title>
        <authorList>
            <person name="Liu S."/>
        </authorList>
    </citation>
    <scope>NUCLEOTIDE SEQUENCE [LARGE SCALE GENOMIC DNA]</scope>
    <source>
        <strain evidence="5 6">E257</strain>
    </source>
</reference>
<keyword evidence="2 4" id="KW-0067">ATP-binding</keyword>
<sequence>MSTIGIDFGTTNSVVAAYTPSGSEAIDIDSPPADWADLGFGRVLPTVFGLGPQGETLFGWEAKTLAHGERLQAVKRLFQQEVSVTLDGQEFLVETIATMLFGHMKAKVLESGLSADRAVVTIPANSRGLARYRTKLCAQMAKLQVLALINEPTAAAMAYSARMPFDQRVMVVDWGGGTLDVTILEAQAGVFIEQASKGIQRLGGLDLDARVAQHIAAATPGVNEWSALERHLFRLAVEKAKVRLSERDFTNVDLPRGGFHRLDRPTFDDSVRGLVERVRQPIEQTLQDLGAAPADIDAVILVGGTCKVPLVREFIADLMGKEPAAGVDPMTAVAEGAAIAAAILSGEIEDNDFFVATEHALGTFALDRTGEMRFSTIIPRNHKLPARATESYTPAMDEAASISLRVVEGDPEHEDYTVLQTVDVPLDTGRLSAQDKSFDVTYEYDLDGILNVNVEDRLSGRTLTQSKVGFGIAPLSPSDRVRIAEGSEAAVAEGRISPAAAAPVADPKVAELLQRARKDVIPYIDEDKARPLRELADALERAGDAERPDAVLDLELALLPYSYLF</sequence>
<dbReference type="InterPro" id="IPR013126">
    <property type="entry name" value="Hsp_70_fam"/>
</dbReference>
<evidence type="ECO:0000256" key="4">
    <source>
        <dbReference type="RuleBase" id="RU003322"/>
    </source>
</evidence>
<keyword evidence="1 4" id="KW-0547">Nucleotide-binding</keyword>
<protein>
    <submittedName>
        <fullName evidence="5">Hsp70 family protein</fullName>
    </submittedName>
</protein>
<dbReference type="Gene3D" id="3.30.420.40">
    <property type="match status" value="2"/>
</dbReference>
<dbReference type="Pfam" id="PF00012">
    <property type="entry name" value="HSP70"/>
    <property type="match status" value="1"/>
</dbReference>
<evidence type="ECO:0000313" key="6">
    <source>
        <dbReference type="Proteomes" id="UP000800981"/>
    </source>
</evidence>
<organism evidence="5 6">
    <name type="scientific">Motilibacter deserti</name>
    <dbReference type="NCBI Taxonomy" id="2714956"/>
    <lineage>
        <taxon>Bacteria</taxon>
        <taxon>Bacillati</taxon>
        <taxon>Actinomycetota</taxon>
        <taxon>Actinomycetes</taxon>
        <taxon>Motilibacterales</taxon>
        <taxon>Motilibacteraceae</taxon>
        <taxon>Motilibacter</taxon>
    </lineage>
</organism>
<keyword evidence="3" id="KW-0143">Chaperone</keyword>
<dbReference type="InterPro" id="IPR029047">
    <property type="entry name" value="HSP70_peptide-bd_sf"/>
</dbReference>
<name>A0ABX0GRJ0_9ACTN</name>
<proteinExistence type="inferred from homology"/>
<comment type="similarity">
    <text evidence="4">Belongs to the heat shock protein 70 family.</text>
</comment>
<dbReference type="Gene3D" id="3.90.640.10">
    <property type="entry name" value="Actin, Chain A, domain 4"/>
    <property type="match status" value="1"/>
</dbReference>
<keyword evidence="6" id="KW-1185">Reference proteome</keyword>
<dbReference type="PANTHER" id="PTHR19375">
    <property type="entry name" value="HEAT SHOCK PROTEIN 70KDA"/>
    <property type="match status" value="1"/>
</dbReference>
<dbReference type="SUPFAM" id="SSF100920">
    <property type="entry name" value="Heat shock protein 70kD (HSP70), peptide-binding domain"/>
    <property type="match status" value="1"/>
</dbReference>
<dbReference type="EMBL" id="JAANNP010000001">
    <property type="protein sequence ID" value="NHC12376.1"/>
    <property type="molecule type" value="Genomic_DNA"/>
</dbReference>
<evidence type="ECO:0000256" key="3">
    <source>
        <dbReference type="ARBA" id="ARBA00023186"/>
    </source>
</evidence>
<dbReference type="Proteomes" id="UP000800981">
    <property type="component" value="Unassembled WGS sequence"/>
</dbReference>
<evidence type="ECO:0000313" key="5">
    <source>
        <dbReference type="EMBL" id="NHC12376.1"/>
    </source>
</evidence>
<evidence type="ECO:0000256" key="1">
    <source>
        <dbReference type="ARBA" id="ARBA00022741"/>
    </source>
</evidence>
<accession>A0ABX0GRJ0</accession>
<comment type="caution">
    <text evidence="5">The sequence shown here is derived from an EMBL/GenBank/DDBJ whole genome shotgun (WGS) entry which is preliminary data.</text>
</comment>
<dbReference type="InterPro" id="IPR043129">
    <property type="entry name" value="ATPase_NBD"/>
</dbReference>